<dbReference type="Proteomes" id="UP000324104">
    <property type="component" value="Unassembled WGS sequence"/>
</dbReference>
<comment type="caution">
    <text evidence="1">The sequence shown here is derived from an EMBL/GenBank/DDBJ whole genome shotgun (WGS) entry which is preliminary data.</text>
</comment>
<reference evidence="1 2" key="1">
    <citation type="submission" date="2019-08" db="EMBL/GenBank/DDBJ databases">
        <title>Archaea genome.</title>
        <authorList>
            <person name="Kajale S."/>
            <person name="Shouche Y."/>
            <person name="Deshpande N."/>
            <person name="Sharma A."/>
        </authorList>
    </citation>
    <scope>NUCLEOTIDE SEQUENCE [LARGE SCALE GENOMIC DNA]</scope>
    <source>
        <strain evidence="1 2">ESP3B_9</strain>
    </source>
</reference>
<organism evidence="1 2">
    <name type="scientific">Natrialba swarupiae</name>
    <dbReference type="NCBI Taxonomy" id="2448032"/>
    <lineage>
        <taxon>Archaea</taxon>
        <taxon>Methanobacteriati</taxon>
        <taxon>Methanobacteriota</taxon>
        <taxon>Stenosarchaea group</taxon>
        <taxon>Halobacteria</taxon>
        <taxon>Halobacteriales</taxon>
        <taxon>Natrialbaceae</taxon>
        <taxon>Natrialba</taxon>
    </lineage>
</organism>
<evidence type="ECO:0000313" key="1">
    <source>
        <dbReference type="EMBL" id="TYT60943.1"/>
    </source>
</evidence>
<proteinExistence type="predicted"/>
<protein>
    <submittedName>
        <fullName evidence="1">Uncharacterized protein</fullName>
    </submittedName>
</protein>
<dbReference type="EMBL" id="VTAW01000026">
    <property type="protein sequence ID" value="TYT60943.1"/>
    <property type="molecule type" value="Genomic_DNA"/>
</dbReference>
<sequence length="94" mass="10858">MPGLDGPRPPLPEWILECYEYLRSHADERADEVGSGRSIEYEAAVDSLSASRKLMLEREDAKYALARLLERGYFYEVDDELRVTMPDQDCCRNN</sequence>
<dbReference type="AlphaFoldDB" id="A0A5D5AJ29"/>
<dbReference type="RefSeq" id="WP_149082533.1">
    <property type="nucleotide sequence ID" value="NZ_VTAW01000026.1"/>
</dbReference>
<accession>A0A5D5AJ29</accession>
<keyword evidence="2" id="KW-1185">Reference proteome</keyword>
<evidence type="ECO:0000313" key="2">
    <source>
        <dbReference type="Proteomes" id="UP000324104"/>
    </source>
</evidence>
<name>A0A5D5AJ29_9EURY</name>
<gene>
    <name evidence="1" type="ORF">FYC77_16185</name>
</gene>